<evidence type="ECO:0000259" key="2">
    <source>
        <dbReference type="PROSITE" id="PS50041"/>
    </source>
</evidence>
<evidence type="ECO:0000256" key="1">
    <source>
        <dbReference type="SAM" id="SignalP"/>
    </source>
</evidence>
<keyword evidence="4" id="KW-1185">Reference proteome</keyword>
<feature type="domain" description="C-type lectin" evidence="2">
    <location>
        <begin position="29"/>
        <end position="148"/>
    </location>
</feature>
<dbReference type="OrthoDB" id="6271941at2759"/>
<organism evidence="3 4">
    <name type="scientific">Dreissena polymorpha</name>
    <name type="common">Zebra mussel</name>
    <name type="synonym">Mytilus polymorpha</name>
    <dbReference type="NCBI Taxonomy" id="45954"/>
    <lineage>
        <taxon>Eukaryota</taxon>
        <taxon>Metazoa</taxon>
        <taxon>Spiralia</taxon>
        <taxon>Lophotrochozoa</taxon>
        <taxon>Mollusca</taxon>
        <taxon>Bivalvia</taxon>
        <taxon>Autobranchia</taxon>
        <taxon>Heteroconchia</taxon>
        <taxon>Euheterodonta</taxon>
        <taxon>Imparidentia</taxon>
        <taxon>Neoheterodontei</taxon>
        <taxon>Myida</taxon>
        <taxon>Dreissenoidea</taxon>
        <taxon>Dreissenidae</taxon>
        <taxon>Dreissena</taxon>
    </lineage>
</organism>
<dbReference type="AlphaFoldDB" id="A0A9D4I335"/>
<comment type="caution">
    <text evidence="3">The sequence shown here is derived from an EMBL/GenBank/DDBJ whole genome shotgun (WGS) entry which is preliminary data.</text>
</comment>
<reference evidence="3" key="2">
    <citation type="submission" date="2020-11" db="EMBL/GenBank/DDBJ databases">
        <authorList>
            <person name="McCartney M.A."/>
            <person name="Auch B."/>
            <person name="Kono T."/>
            <person name="Mallez S."/>
            <person name="Becker A."/>
            <person name="Gohl D.M."/>
            <person name="Silverstein K.A.T."/>
            <person name="Koren S."/>
            <person name="Bechman K.B."/>
            <person name="Herman A."/>
            <person name="Abrahante J.E."/>
            <person name="Garbe J."/>
        </authorList>
    </citation>
    <scope>NUCLEOTIDE SEQUENCE</scope>
    <source>
        <strain evidence="3">Duluth1</strain>
        <tissue evidence="3">Whole animal</tissue>
    </source>
</reference>
<protein>
    <recommendedName>
        <fullName evidence="2">C-type lectin domain-containing protein</fullName>
    </recommendedName>
</protein>
<feature type="signal peptide" evidence="1">
    <location>
        <begin position="1"/>
        <end position="16"/>
    </location>
</feature>
<dbReference type="SMART" id="SM00034">
    <property type="entry name" value="CLECT"/>
    <property type="match status" value="1"/>
</dbReference>
<dbReference type="InterPro" id="IPR016187">
    <property type="entry name" value="CTDL_fold"/>
</dbReference>
<reference evidence="3" key="1">
    <citation type="journal article" date="2019" name="bioRxiv">
        <title>The Genome of the Zebra Mussel, Dreissena polymorpha: A Resource for Invasive Species Research.</title>
        <authorList>
            <person name="McCartney M.A."/>
            <person name="Auch B."/>
            <person name="Kono T."/>
            <person name="Mallez S."/>
            <person name="Zhang Y."/>
            <person name="Obille A."/>
            <person name="Becker A."/>
            <person name="Abrahante J.E."/>
            <person name="Garbe J."/>
            <person name="Badalamenti J.P."/>
            <person name="Herman A."/>
            <person name="Mangelson H."/>
            <person name="Liachko I."/>
            <person name="Sullivan S."/>
            <person name="Sone E.D."/>
            <person name="Koren S."/>
            <person name="Silverstein K.A.T."/>
            <person name="Beckman K.B."/>
            <person name="Gohl D.M."/>
        </authorList>
    </citation>
    <scope>NUCLEOTIDE SEQUENCE</scope>
    <source>
        <strain evidence="3">Duluth1</strain>
        <tissue evidence="3">Whole animal</tissue>
    </source>
</reference>
<dbReference type="Pfam" id="PF00059">
    <property type="entry name" value="Lectin_C"/>
    <property type="match status" value="1"/>
</dbReference>
<dbReference type="EMBL" id="JAIWYP010000010">
    <property type="protein sequence ID" value="KAH3748451.1"/>
    <property type="molecule type" value="Genomic_DNA"/>
</dbReference>
<dbReference type="InterPro" id="IPR050111">
    <property type="entry name" value="C-type_lectin/snaclec_domain"/>
</dbReference>
<keyword evidence="1" id="KW-0732">Signal</keyword>
<feature type="chain" id="PRO_5039455846" description="C-type lectin domain-containing protein" evidence="1">
    <location>
        <begin position="17"/>
        <end position="160"/>
    </location>
</feature>
<dbReference type="InterPro" id="IPR016186">
    <property type="entry name" value="C-type_lectin-like/link_sf"/>
</dbReference>
<evidence type="ECO:0000313" key="3">
    <source>
        <dbReference type="EMBL" id="KAH3748451.1"/>
    </source>
</evidence>
<dbReference type="SUPFAM" id="SSF56436">
    <property type="entry name" value="C-type lectin-like"/>
    <property type="match status" value="1"/>
</dbReference>
<accession>A0A9D4I335</accession>
<name>A0A9D4I335_DREPO</name>
<gene>
    <name evidence="3" type="ORF">DPMN_182897</name>
</gene>
<sequence length="160" mass="18369">MQLVLIIALIIGIADANTLSVCPNGWIAYEGSCYLFGHEDNPMTFTAAEQYCRQHGGGHLIHVENVQENAFIKDQLRERKPIHWWLGITDEETEGIWKWFDDDSVATYTDFQPDDHETLDQDCLIFTSVYDFRWADVQCSYKCPPICEIRSEHIEPGVVG</sequence>
<dbReference type="PANTHER" id="PTHR22803">
    <property type="entry name" value="MANNOSE, PHOSPHOLIPASE, LECTIN RECEPTOR RELATED"/>
    <property type="match status" value="1"/>
</dbReference>
<evidence type="ECO:0000313" key="4">
    <source>
        <dbReference type="Proteomes" id="UP000828390"/>
    </source>
</evidence>
<dbReference type="CDD" id="cd00037">
    <property type="entry name" value="CLECT"/>
    <property type="match status" value="1"/>
</dbReference>
<dbReference type="InterPro" id="IPR001304">
    <property type="entry name" value="C-type_lectin-like"/>
</dbReference>
<proteinExistence type="predicted"/>
<dbReference type="Gene3D" id="3.10.100.10">
    <property type="entry name" value="Mannose-Binding Protein A, subunit A"/>
    <property type="match status" value="1"/>
</dbReference>
<dbReference type="PROSITE" id="PS50041">
    <property type="entry name" value="C_TYPE_LECTIN_2"/>
    <property type="match status" value="1"/>
</dbReference>
<dbReference type="Proteomes" id="UP000828390">
    <property type="component" value="Unassembled WGS sequence"/>
</dbReference>